<dbReference type="InterPro" id="IPR027417">
    <property type="entry name" value="P-loop_NTPase"/>
</dbReference>
<dbReference type="GO" id="GO:0016887">
    <property type="term" value="F:ATP hydrolysis activity"/>
    <property type="evidence" value="ECO:0007669"/>
    <property type="project" value="InterPro"/>
</dbReference>
<keyword evidence="4" id="KW-1185">Reference proteome</keyword>
<dbReference type="Pfam" id="PF13304">
    <property type="entry name" value="AAA_21"/>
    <property type="match status" value="1"/>
</dbReference>
<dbReference type="Gene3D" id="3.40.50.300">
    <property type="entry name" value="P-loop containing nucleotide triphosphate hydrolases"/>
    <property type="match status" value="1"/>
</dbReference>
<dbReference type="OrthoDB" id="9815944at2"/>
<gene>
    <name evidence="3" type="ORF">CBP12_01180</name>
</gene>
<keyword evidence="3" id="KW-0067">ATP-binding</keyword>
<evidence type="ECO:0000259" key="1">
    <source>
        <dbReference type="Pfam" id="PF13304"/>
    </source>
</evidence>
<dbReference type="InterPro" id="IPR003959">
    <property type="entry name" value="ATPase_AAA_core"/>
</dbReference>
<dbReference type="GO" id="GO:0000731">
    <property type="term" value="P:DNA synthesis involved in DNA repair"/>
    <property type="evidence" value="ECO:0007669"/>
    <property type="project" value="TreeGrafter"/>
</dbReference>
<dbReference type="KEGG" id="ocm:CBP12_01180"/>
<organism evidence="3 4">
    <name type="scientific">Oceanisphaera avium</name>
    <dbReference type="NCBI Taxonomy" id="1903694"/>
    <lineage>
        <taxon>Bacteria</taxon>
        <taxon>Pseudomonadati</taxon>
        <taxon>Pseudomonadota</taxon>
        <taxon>Gammaproteobacteria</taxon>
        <taxon>Aeromonadales</taxon>
        <taxon>Aeromonadaceae</taxon>
        <taxon>Oceanisphaera</taxon>
    </lineage>
</organism>
<feature type="domain" description="ATPase AAA-type core" evidence="1">
    <location>
        <begin position="245"/>
        <end position="333"/>
    </location>
</feature>
<dbReference type="Proteomes" id="UP000243793">
    <property type="component" value="Chromosome"/>
</dbReference>
<dbReference type="InterPro" id="IPR038729">
    <property type="entry name" value="Rad50/SbcC_AAA"/>
</dbReference>
<dbReference type="SUPFAM" id="SSF52540">
    <property type="entry name" value="P-loop containing nucleoside triphosphate hydrolases"/>
    <property type="match status" value="1"/>
</dbReference>
<reference evidence="4" key="1">
    <citation type="submission" date="2017-05" db="EMBL/GenBank/DDBJ databases">
        <authorList>
            <person name="Sung H."/>
        </authorList>
    </citation>
    <scope>NUCLEOTIDE SEQUENCE [LARGE SCALE GENOMIC DNA]</scope>
    <source>
        <strain evidence="4">AMac2203</strain>
    </source>
</reference>
<evidence type="ECO:0000313" key="4">
    <source>
        <dbReference type="Proteomes" id="UP000243793"/>
    </source>
</evidence>
<name>A0A1Y0CUA8_9GAMM</name>
<dbReference type="EMBL" id="CP021376">
    <property type="protein sequence ID" value="ART78930.1"/>
    <property type="molecule type" value="Genomic_DNA"/>
</dbReference>
<accession>A0A1Y0CUA8</accession>
<keyword evidence="3" id="KW-0547">Nucleotide-binding</keyword>
<evidence type="ECO:0000259" key="2">
    <source>
        <dbReference type="Pfam" id="PF13476"/>
    </source>
</evidence>
<protein>
    <submittedName>
        <fullName evidence="3">ATP-binding protein</fullName>
    </submittedName>
</protein>
<dbReference type="PANTHER" id="PTHR32182:SF23">
    <property type="entry name" value="ATP BINDING PROTEIN"/>
    <property type="match status" value="1"/>
</dbReference>
<dbReference type="AlphaFoldDB" id="A0A1Y0CUA8"/>
<sequence length="392" mass="43736">MTTTKLAKLHLQNYRRFEDFEIDFHPELTVIAARNGQGKTTVLEAIAAALGPFVGAFDMGKSENIARTDARYSAIGNGFENEQNFPVIIDAAMSAPAIQWQRALNSPKGRTTIKDATPLADWGKELQVSLRTEANVELPMVSYYPSSRLWVNHKEASGKAVISGSRTLGYEDCLSSSSSFRQMQRWLKDATGSAQQEKEFKGYEQSNLKPRLEGIQNAVNQAMNEEGWSEFHYSFAHQELVMWHADHGLLPVSLLSDGVRAMISLVADIAFRCARLNGHLQERAPELTKGIVAIDEVDLHLHPAWQQRVLSSLRSAFPNIQFIVSTHSPQVLSSVHKENIRTVGRNAEGRFVAEIPLVRSYGEISSDVLETIMLVDPNPPIAERKDLDRLVD</sequence>
<proteinExistence type="predicted"/>
<evidence type="ECO:0000313" key="3">
    <source>
        <dbReference type="EMBL" id="ART78930.1"/>
    </source>
</evidence>
<dbReference type="RefSeq" id="WP_086962171.1">
    <property type="nucleotide sequence ID" value="NZ_CP021376.1"/>
</dbReference>
<dbReference type="GO" id="GO:0006302">
    <property type="term" value="P:double-strand break repair"/>
    <property type="evidence" value="ECO:0007669"/>
    <property type="project" value="InterPro"/>
</dbReference>
<feature type="domain" description="Rad50/SbcC-type AAA" evidence="2">
    <location>
        <begin position="8"/>
        <end position="224"/>
    </location>
</feature>
<dbReference type="GO" id="GO:0005524">
    <property type="term" value="F:ATP binding"/>
    <property type="evidence" value="ECO:0007669"/>
    <property type="project" value="UniProtKB-KW"/>
</dbReference>
<dbReference type="PANTHER" id="PTHR32182">
    <property type="entry name" value="DNA REPLICATION AND REPAIR PROTEIN RECF"/>
    <property type="match status" value="1"/>
</dbReference>
<dbReference type="Pfam" id="PF13476">
    <property type="entry name" value="AAA_23"/>
    <property type="match status" value="1"/>
</dbReference>